<feature type="compositionally biased region" description="Low complexity" evidence="1">
    <location>
        <begin position="466"/>
        <end position="476"/>
    </location>
</feature>
<feature type="compositionally biased region" description="Polar residues" evidence="1">
    <location>
        <begin position="445"/>
        <end position="454"/>
    </location>
</feature>
<name>A0A6P7N4S8_BETSP</name>
<feature type="compositionally biased region" description="Polar residues" evidence="1">
    <location>
        <begin position="269"/>
        <end position="288"/>
    </location>
</feature>
<evidence type="ECO:0000256" key="1">
    <source>
        <dbReference type="SAM" id="MobiDB-lite"/>
    </source>
</evidence>
<sequence>MELLSSGVSAGSCDSVISMTSACSEDSMEHLSAEERACLMYLVETIEALEVQEDSGLSNDEPDHGLHDISSFRTESGRISEPQSSTVSAVNGHDANSSLNLVSRHTRPLSKSDTSSKTTSSAKILCVSMDRDGKPKIVTSDKNIQGQTTEPSGMDLALIPPPSDFMDEPDSPAEPQKVELHSSLGLSTNKPAETTDLELVHQRASMKRTSLSPVSVNKPPLEVSLSPSEKPVTFGAQMDLPPDAAEPRSPPVVAPKPKKLPASIVLKSQKVSALSEGNSGHPGPTSSDRMLLDPQRVRIEALRKLGLLKSEEAESCPSPSPNQSPKTRKSWSASAPDVNPVTPPLTSSSVPVSPAPAVPSQSPAVVPPSAQSSAPPVQLPPEILPAPAAFSDTKPPVYDKSPSPVDAPVNMSPSTPPALAKHLTPPRITGVKSATLEHSGLGLSSYMSDSTEFSQEVGEEEPPQPGNSRPRPASLSSRREGEGLERRRGSSKEPGSQRLLSGHATFQPTGEAQKLPRSQGISVLICPRAEHGEDHRNALKKLGLLRD</sequence>
<dbReference type="InterPro" id="IPR026152">
    <property type="entry name" value="SARG"/>
</dbReference>
<dbReference type="OrthoDB" id="9898538at2759"/>
<dbReference type="PRINTS" id="PR01217">
    <property type="entry name" value="PRICHEXTENSN"/>
</dbReference>
<dbReference type="RefSeq" id="XP_029013255.1">
    <property type="nucleotide sequence ID" value="XM_029157422.3"/>
</dbReference>
<dbReference type="PANTHER" id="PTHR21555:SF0">
    <property type="entry name" value="SPECIFICALLY ANDROGEN-REGULATED GENE PROTEIN"/>
    <property type="match status" value="1"/>
</dbReference>
<feature type="compositionally biased region" description="Polar residues" evidence="1">
    <location>
        <begin position="81"/>
        <end position="103"/>
    </location>
</feature>
<feature type="compositionally biased region" description="Basic and acidic residues" evidence="1">
    <location>
        <begin position="477"/>
        <end position="491"/>
    </location>
</feature>
<evidence type="ECO:0000313" key="2">
    <source>
        <dbReference type="Proteomes" id="UP000515150"/>
    </source>
</evidence>
<organism evidence="2 3">
    <name type="scientific">Betta splendens</name>
    <name type="common">Siamese fighting fish</name>
    <dbReference type="NCBI Taxonomy" id="158456"/>
    <lineage>
        <taxon>Eukaryota</taxon>
        <taxon>Metazoa</taxon>
        <taxon>Chordata</taxon>
        <taxon>Craniata</taxon>
        <taxon>Vertebrata</taxon>
        <taxon>Euteleostomi</taxon>
        <taxon>Actinopterygii</taxon>
        <taxon>Neopterygii</taxon>
        <taxon>Teleostei</taxon>
        <taxon>Neoteleostei</taxon>
        <taxon>Acanthomorphata</taxon>
        <taxon>Anabantaria</taxon>
        <taxon>Anabantiformes</taxon>
        <taxon>Anabantoidei</taxon>
        <taxon>Osphronemidae</taxon>
        <taxon>Betta</taxon>
    </lineage>
</organism>
<protein>
    <submittedName>
        <fullName evidence="3">Specifically androgen-regulated gene protein-like</fullName>
    </submittedName>
</protein>
<feature type="region of interest" description="Disordered" evidence="1">
    <location>
        <begin position="136"/>
        <end position="519"/>
    </location>
</feature>
<dbReference type="Proteomes" id="UP000515150">
    <property type="component" value="Chromosome 7"/>
</dbReference>
<gene>
    <name evidence="3" type="primary">LOC114859351</name>
</gene>
<keyword evidence="2" id="KW-1185">Reference proteome</keyword>
<dbReference type="InParanoid" id="A0A6P7N4S8"/>
<dbReference type="Pfam" id="PF15385">
    <property type="entry name" value="SARG"/>
    <property type="match status" value="2"/>
</dbReference>
<accession>A0A6P7N4S8</accession>
<evidence type="ECO:0000313" key="3">
    <source>
        <dbReference type="RefSeq" id="XP_029013255.1"/>
    </source>
</evidence>
<feature type="compositionally biased region" description="Low complexity" evidence="1">
    <location>
        <begin position="111"/>
        <end position="120"/>
    </location>
</feature>
<dbReference type="KEGG" id="bspl:114859351"/>
<feature type="compositionally biased region" description="Polar residues" evidence="1">
    <location>
        <begin position="140"/>
        <end position="151"/>
    </location>
</feature>
<dbReference type="PANTHER" id="PTHR21555">
    <property type="entry name" value="SPECIFICALLY ANDROGEN-REGULATED GENE PROTEIN"/>
    <property type="match status" value="1"/>
</dbReference>
<dbReference type="GeneID" id="114859351"/>
<feature type="region of interest" description="Disordered" evidence="1">
    <location>
        <begin position="54"/>
        <end position="120"/>
    </location>
</feature>
<reference evidence="3" key="1">
    <citation type="submission" date="2025-08" db="UniProtKB">
        <authorList>
            <consortium name="RefSeq"/>
        </authorList>
    </citation>
    <scope>IDENTIFICATION</scope>
</reference>
<feature type="compositionally biased region" description="Low complexity" evidence="1">
    <location>
        <begin position="358"/>
        <end position="376"/>
    </location>
</feature>
<proteinExistence type="predicted"/>
<dbReference type="AlphaFoldDB" id="A0A6P7N4S8"/>